<dbReference type="Pfam" id="PF00160">
    <property type="entry name" value="Pro_isomerase"/>
    <property type="match status" value="1"/>
</dbReference>
<evidence type="ECO:0000256" key="3">
    <source>
        <dbReference type="ARBA" id="ARBA00023235"/>
    </source>
</evidence>
<dbReference type="GO" id="GO:0003755">
    <property type="term" value="F:peptidyl-prolyl cis-trans isomerase activity"/>
    <property type="evidence" value="ECO:0007669"/>
    <property type="project" value="UniProtKB-KW"/>
</dbReference>
<dbReference type="PANTHER" id="PTHR45625:SF4">
    <property type="entry name" value="PEPTIDYLPROLYL ISOMERASE DOMAIN AND WD REPEAT-CONTAINING PROTEIN 1"/>
    <property type="match status" value="1"/>
</dbReference>
<feature type="domain" description="PPIase cyclophilin-type" evidence="5">
    <location>
        <begin position="42"/>
        <end position="210"/>
    </location>
</feature>
<gene>
    <name evidence="6" type="ORF">P0Y56_02680</name>
</gene>
<keyword evidence="4" id="KW-0732">Signal</keyword>
<evidence type="ECO:0000259" key="5">
    <source>
        <dbReference type="PROSITE" id="PS50072"/>
    </source>
</evidence>
<dbReference type="Proteomes" id="UP001218362">
    <property type="component" value="Chromosome"/>
</dbReference>
<dbReference type="SUPFAM" id="SSF50891">
    <property type="entry name" value="Cyclophilin-like"/>
    <property type="match status" value="1"/>
</dbReference>
<evidence type="ECO:0000313" key="6">
    <source>
        <dbReference type="EMBL" id="WEK47205.1"/>
    </source>
</evidence>
<dbReference type="EMBL" id="CP119316">
    <property type="protein sequence ID" value="WEK47205.1"/>
    <property type="molecule type" value="Genomic_DNA"/>
</dbReference>
<keyword evidence="3 6" id="KW-0413">Isomerase</keyword>
<dbReference type="InterPro" id="IPR002130">
    <property type="entry name" value="Cyclophilin-type_PPIase_dom"/>
</dbReference>
<sequence>MALKHLAALVALALAAPAFAQEATTPSAEPVREPATTNVVIETSLGPIVVALETERAPISSANFLRYADEHRLDGTTFYRVMRLWDPQPNGVIQGGPQGDPAKVLPPIAHEPTNLTGVHHTKGAISMARFEPGTATGDFSLLVSDVTGLDADPAATDPDLRAGYAAFGHIVSGMDVALAIFGAPIDPDKGDGFMKGQMIAQPVKILSVHREK</sequence>
<evidence type="ECO:0000256" key="2">
    <source>
        <dbReference type="ARBA" id="ARBA00023110"/>
    </source>
</evidence>
<reference evidence="6" key="1">
    <citation type="submission" date="2023-03" db="EMBL/GenBank/DDBJ databases">
        <title>Andean soil-derived lignocellulolytic bacterial consortium as a source of novel taxa and putative plastic-active enzymes.</title>
        <authorList>
            <person name="Diaz-Garcia L."/>
            <person name="Chuvochina M."/>
            <person name="Feuerriegel G."/>
            <person name="Bunk B."/>
            <person name="Sproer C."/>
            <person name="Streit W.R."/>
            <person name="Rodriguez L.M."/>
            <person name="Overmann J."/>
            <person name="Jimenez D.J."/>
        </authorList>
    </citation>
    <scope>NUCLEOTIDE SEQUENCE</scope>
    <source>
        <strain evidence="6">MAG 26</strain>
    </source>
</reference>
<organism evidence="6 7">
    <name type="scientific">Candidatus Andeanibacterium colombiense</name>
    <dbReference type="NCBI Taxonomy" id="3121345"/>
    <lineage>
        <taxon>Bacteria</taxon>
        <taxon>Pseudomonadati</taxon>
        <taxon>Pseudomonadota</taxon>
        <taxon>Alphaproteobacteria</taxon>
        <taxon>Sphingomonadales</taxon>
        <taxon>Sphingomonadaceae</taxon>
        <taxon>Candidatus Andeanibacterium</taxon>
    </lineage>
</organism>
<name>A0AAJ5X3Q7_9SPHN</name>
<keyword evidence="2" id="KW-0697">Rotamase</keyword>
<evidence type="ECO:0000256" key="1">
    <source>
        <dbReference type="ARBA" id="ARBA00013194"/>
    </source>
</evidence>
<dbReference type="PANTHER" id="PTHR45625">
    <property type="entry name" value="PEPTIDYL-PROLYL CIS-TRANS ISOMERASE-RELATED"/>
    <property type="match status" value="1"/>
</dbReference>
<dbReference type="AlphaFoldDB" id="A0AAJ5X3Q7"/>
<proteinExistence type="predicted"/>
<accession>A0AAJ5X3Q7</accession>
<evidence type="ECO:0000256" key="4">
    <source>
        <dbReference type="SAM" id="SignalP"/>
    </source>
</evidence>
<dbReference type="InterPro" id="IPR044666">
    <property type="entry name" value="Cyclophilin_A-like"/>
</dbReference>
<feature type="signal peptide" evidence="4">
    <location>
        <begin position="1"/>
        <end position="20"/>
    </location>
</feature>
<dbReference type="EC" id="5.2.1.8" evidence="1"/>
<evidence type="ECO:0000313" key="7">
    <source>
        <dbReference type="Proteomes" id="UP001218362"/>
    </source>
</evidence>
<feature type="chain" id="PRO_5042554407" description="peptidylprolyl isomerase" evidence="4">
    <location>
        <begin position="21"/>
        <end position="212"/>
    </location>
</feature>
<dbReference type="KEGG" id="acob:P0Y56_02680"/>
<protein>
    <recommendedName>
        <fullName evidence="1">peptidylprolyl isomerase</fullName>
        <ecNumber evidence="1">5.2.1.8</ecNumber>
    </recommendedName>
</protein>
<dbReference type="InterPro" id="IPR029000">
    <property type="entry name" value="Cyclophilin-like_dom_sf"/>
</dbReference>
<dbReference type="PROSITE" id="PS50072">
    <property type="entry name" value="CSA_PPIASE_2"/>
    <property type="match status" value="1"/>
</dbReference>
<dbReference type="Gene3D" id="2.40.100.10">
    <property type="entry name" value="Cyclophilin-like"/>
    <property type="match status" value="1"/>
</dbReference>